<comment type="subcellular location">
    <subcellularLocation>
        <location evidence="1">Membrane</location>
        <topology evidence="1">Multi-pass membrane protein</topology>
    </subcellularLocation>
</comment>
<dbReference type="AlphaFoldDB" id="A0A8S1EVL8"/>
<reference evidence="6 7" key="1">
    <citation type="submission" date="2020-04" db="EMBL/GenBank/DDBJ databases">
        <authorList>
            <person name="Laetsch R D."/>
            <person name="Stevens L."/>
            <person name="Kumar S."/>
            <person name="Blaxter L. M."/>
        </authorList>
    </citation>
    <scope>NUCLEOTIDE SEQUENCE [LARGE SCALE GENOMIC DNA]</scope>
</reference>
<keyword evidence="7" id="KW-1185">Reference proteome</keyword>
<dbReference type="EMBL" id="CADEPM010000004">
    <property type="protein sequence ID" value="CAB3404786.1"/>
    <property type="molecule type" value="Genomic_DNA"/>
</dbReference>
<keyword evidence="4 5" id="KW-0472">Membrane</keyword>
<dbReference type="Proteomes" id="UP000494206">
    <property type="component" value="Unassembled WGS sequence"/>
</dbReference>
<proteinExistence type="predicted"/>
<dbReference type="PANTHER" id="PTHR10671">
    <property type="entry name" value="EPITHELIAL MEMBRANE PROTEIN-RELATED"/>
    <property type="match status" value="1"/>
</dbReference>
<gene>
    <name evidence="6" type="ORF">CBOVIS_LOCUS7061</name>
</gene>
<dbReference type="GO" id="GO:0005886">
    <property type="term" value="C:plasma membrane"/>
    <property type="evidence" value="ECO:0007669"/>
    <property type="project" value="TreeGrafter"/>
</dbReference>
<feature type="transmembrane region" description="Helical" evidence="5">
    <location>
        <begin position="150"/>
        <end position="173"/>
    </location>
</feature>
<evidence type="ECO:0000256" key="3">
    <source>
        <dbReference type="ARBA" id="ARBA00022989"/>
    </source>
</evidence>
<evidence type="ECO:0000313" key="6">
    <source>
        <dbReference type="EMBL" id="CAB3404786.1"/>
    </source>
</evidence>
<comment type="caution">
    <text evidence="6">The sequence shown here is derived from an EMBL/GenBank/DDBJ whole genome shotgun (WGS) entry which is preliminary data.</text>
</comment>
<feature type="transmembrane region" description="Helical" evidence="5">
    <location>
        <begin position="108"/>
        <end position="130"/>
    </location>
</feature>
<organism evidence="6 7">
    <name type="scientific">Caenorhabditis bovis</name>
    <dbReference type="NCBI Taxonomy" id="2654633"/>
    <lineage>
        <taxon>Eukaryota</taxon>
        <taxon>Metazoa</taxon>
        <taxon>Ecdysozoa</taxon>
        <taxon>Nematoda</taxon>
        <taxon>Chromadorea</taxon>
        <taxon>Rhabditida</taxon>
        <taxon>Rhabditina</taxon>
        <taxon>Rhabditomorpha</taxon>
        <taxon>Rhabditoidea</taxon>
        <taxon>Rhabditidae</taxon>
        <taxon>Peloderinae</taxon>
        <taxon>Caenorhabditis</taxon>
    </lineage>
</organism>
<keyword evidence="3 5" id="KW-1133">Transmembrane helix</keyword>
<dbReference type="Pfam" id="PF06653">
    <property type="entry name" value="Claudin_3"/>
    <property type="match status" value="1"/>
</dbReference>
<evidence type="ECO:0000313" key="7">
    <source>
        <dbReference type="Proteomes" id="UP000494206"/>
    </source>
</evidence>
<protein>
    <submittedName>
        <fullName evidence="6">Uncharacterized protein</fullName>
    </submittedName>
</protein>
<sequence length="182" mass="20276">MPKKSTHFGYGALLLIAFILTIVALFTPGWRSYKGSGAPDLGLVTRYCGDGNRQVNEFDCRAWHKSQLPFEKATLGLVVMALIFEFFSICCFFGLFSSRAQLGVPALSTTFLAFVCMLIAIIVYGVRMQYKIAYLQSTTFELLANVYLGYSYWLAVIAAIFLFFATGVTSGFLKKQGETHLH</sequence>
<dbReference type="PANTHER" id="PTHR10671:SF108">
    <property type="entry name" value="CLAUDIN FAMILY PROTEIN-RELATED"/>
    <property type="match status" value="1"/>
</dbReference>
<evidence type="ECO:0000256" key="1">
    <source>
        <dbReference type="ARBA" id="ARBA00004141"/>
    </source>
</evidence>
<name>A0A8S1EVL8_9PELO</name>
<keyword evidence="2 5" id="KW-0812">Transmembrane</keyword>
<evidence type="ECO:0000256" key="4">
    <source>
        <dbReference type="ARBA" id="ARBA00023136"/>
    </source>
</evidence>
<dbReference type="OrthoDB" id="5858939at2759"/>
<dbReference type="Gene3D" id="1.20.140.150">
    <property type="match status" value="1"/>
</dbReference>
<feature type="transmembrane region" description="Helical" evidence="5">
    <location>
        <begin position="73"/>
        <end position="96"/>
    </location>
</feature>
<dbReference type="InterPro" id="IPR009545">
    <property type="entry name" value="Claudin-like"/>
</dbReference>
<evidence type="ECO:0000256" key="2">
    <source>
        <dbReference type="ARBA" id="ARBA00022692"/>
    </source>
</evidence>
<evidence type="ECO:0000256" key="5">
    <source>
        <dbReference type="SAM" id="Phobius"/>
    </source>
</evidence>
<dbReference type="InterPro" id="IPR050579">
    <property type="entry name" value="PMP-22/EMP/MP20-like"/>
</dbReference>
<feature type="transmembrane region" description="Helical" evidence="5">
    <location>
        <begin position="7"/>
        <end position="26"/>
    </location>
</feature>
<accession>A0A8S1EVL8</accession>